<dbReference type="InterPro" id="IPR046348">
    <property type="entry name" value="SIS_dom_sf"/>
</dbReference>
<evidence type="ECO:0000259" key="5">
    <source>
        <dbReference type="PROSITE" id="PS51464"/>
    </source>
</evidence>
<organism evidence="6">
    <name type="scientific">Mesorhizobium sp. WSM2240</name>
    <dbReference type="NCBI Taxonomy" id="3228851"/>
    <lineage>
        <taxon>Bacteria</taxon>
        <taxon>Pseudomonadati</taxon>
        <taxon>Pseudomonadota</taxon>
        <taxon>Alphaproteobacteria</taxon>
        <taxon>Hyphomicrobiales</taxon>
        <taxon>Phyllobacteriaceae</taxon>
        <taxon>Mesorhizobium</taxon>
    </lineage>
</organism>
<dbReference type="PANTHER" id="PTHR30514">
    <property type="entry name" value="GLUCOKINASE"/>
    <property type="match status" value="1"/>
</dbReference>
<dbReference type="InterPro" id="IPR047640">
    <property type="entry name" value="RpiR-like"/>
</dbReference>
<dbReference type="InterPro" id="IPR035472">
    <property type="entry name" value="RpiR-like_SIS"/>
</dbReference>
<dbReference type="GO" id="GO:0003700">
    <property type="term" value="F:DNA-binding transcription factor activity"/>
    <property type="evidence" value="ECO:0007669"/>
    <property type="project" value="InterPro"/>
</dbReference>
<sequence>MNVTDASPKDYQALRALIAQRAEDLPRRLMQVAGYALENPDEIAFGTVASIAAKADVQPSALVRFSRALGYQGFTELQDIFRSRLRERVLNYDERLAKMREHGIATSKSGLVLDGFLEAAEQSVGRFREKVDHEAIERAVDLMARAETIYLIGLRRSFPITSYMSYALGKLGIRNILVDAVAGMGAEQASFITERDAVLSISFTPYASETVTLTNAAKARSAAIVSVTDSVFSPIAPSADVLLEVVEANFEGFRSMAVTMALAMTLTVSVAARRGENP</sequence>
<dbReference type="Gene3D" id="1.10.10.10">
    <property type="entry name" value="Winged helix-like DNA-binding domain superfamily/Winged helix DNA-binding domain"/>
    <property type="match status" value="1"/>
</dbReference>
<evidence type="ECO:0000313" key="6">
    <source>
        <dbReference type="EMBL" id="XCG48717.1"/>
    </source>
</evidence>
<dbReference type="Pfam" id="PF01380">
    <property type="entry name" value="SIS"/>
    <property type="match status" value="1"/>
</dbReference>
<dbReference type="SUPFAM" id="SSF46689">
    <property type="entry name" value="Homeodomain-like"/>
    <property type="match status" value="1"/>
</dbReference>
<dbReference type="InterPro" id="IPR001347">
    <property type="entry name" value="SIS_dom"/>
</dbReference>
<dbReference type="Gene3D" id="3.40.50.10490">
    <property type="entry name" value="Glucose-6-phosphate isomerase like protein, domain 1"/>
    <property type="match status" value="1"/>
</dbReference>
<dbReference type="SUPFAM" id="SSF53697">
    <property type="entry name" value="SIS domain"/>
    <property type="match status" value="1"/>
</dbReference>
<dbReference type="InterPro" id="IPR000281">
    <property type="entry name" value="HTH_RpiR"/>
</dbReference>
<dbReference type="GO" id="GO:1901135">
    <property type="term" value="P:carbohydrate derivative metabolic process"/>
    <property type="evidence" value="ECO:0007669"/>
    <property type="project" value="InterPro"/>
</dbReference>
<dbReference type="PROSITE" id="PS51464">
    <property type="entry name" value="SIS"/>
    <property type="match status" value="1"/>
</dbReference>
<dbReference type="InterPro" id="IPR036388">
    <property type="entry name" value="WH-like_DNA-bd_sf"/>
</dbReference>
<evidence type="ECO:0000256" key="2">
    <source>
        <dbReference type="ARBA" id="ARBA00023125"/>
    </source>
</evidence>
<name>A0AAU8CPD8_9HYPH</name>
<dbReference type="RefSeq" id="WP_353643751.1">
    <property type="nucleotide sequence ID" value="NZ_CP159253.1"/>
</dbReference>
<evidence type="ECO:0000256" key="1">
    <source>
        <dbReference type="ARBA" id="ARBA00023015"/>
    </source>
</evidence>
<keyword evidence="3" id="KW-0804">Transcription</keyword>
<feature type="domain" description="HTH rpiR-type" evidence="4">
    <location>
        <begin position="12"/>
        <end position="88"/>
    </location>
</feature>
<dbReference type="GO" id="GO:0097367">
    <property type="term" value="F:carbohydrate derivative binding"/>
    <property type="evidence" value="ECO:0007669"/>
    <property type="project" value="InterPro"/>
</dbReference>
<proteinExistence type="predicted"/>
<dbReference type="PROSITE" id="PS51071">
    <property type="entry name" value="HTH_RPIR"/>
    <property type="match status" value="1"/>
</dbReference>
<gene>
    <name evidence="6" type="ORF">ABVK50_26465</name>
</gene>
<dbReference type="InterPro" id="IPR009057">
    <property type="entry name" value="Homeodomain-like_sf"/>
</dbReference>
<evidence type="ECO:0000259" key="4">
    <source>
        <dbReference type="PROSITE" id="PS51071"/>
    </source>
</evidence>
<protein>
    <submittedName>
        <fullName evidence="6">MurR/RpiR family transcriptional regulator</fullName>
    </submittedName>
</protein>
<feature type="domain" description="SIS" evidence="5">
    <location>
        <begin position="139"/>
        <end position="276"/>
    </location>
</feature>
<dbReference type="Pfam" id="PF01418">
    <property type="entry name" value="HTH_6"/>
    <property type="match status" value="1"/>
</dbReference>
<keyword evidence="1" id="KW-0805">Transcription regulation</keyword>
<accession>A0AAU8CPD8</accession>
<keyword evidence="2" id="KW-0238">DNA-binding</keyword>
<dbReference type="EMBL" id="CP159253">
    <property type="protein sequence ID" value="XCG48717.1"/>
    <property type="molecule type" value="Genomic_DNA"/>
</dbReference>
<dbReference type="AlphaFoldDB" id="A0AAU8CPD8"/>
<reference evidence="6" key="1">
    <citation type="submission" date="2024-06" db="EMBL/GenBank/DDBJ databases">
        <title>Mesorhizobium karijinii sp. nov., a symbiont of the iconic Swainsona formosa from arid Australia.</title>
        <authorList>
            <person name="Hill Y.J."/>
            <person name="Watkin E.L.J."/>
            <person name="O'Hara G.W."/>
            <person name="Terpolilli J."/>
            <person name="Tye M.L."/>
            <person name="Kohlmeier M.G."/>
        </authorList>
    </citation>
    <scope>NUCLEOTIDE SEQUENCE</scope>
    <source>
        <strain evidence="6">WSM2240</strain>
    </source>
</reference>
<dbReference type="CDD" id="cd05013">
    <property type="entry name" value="SIS_RpiR"/>
    <property type="match status" value="1"/>
</dbReference>
<dbReference type="GO" id="GO:0003677">
    <property type="term" value="F:DNA binding"/>
    <property type="evidence" value="ECO:0007669"/>
    <property type="project" value="UniProtKB-KW"/>
</dbReference>
<dbReference type="PANTHER" id="PTHR30514:SF20">
    <property type="entry name" value="TRANSCRIPTIONAL REGULATOR"/>
    <property type="match status" value="1"/>
</dbReference>
<evidence type="ECO:0000256" key="3">
    <source>
        <dbReference type="ARBA" id="ARBA00023163"/>
    </source>
</evidence>